<evidence type="ECO:0000313" key="2">
    <source>
        <dbReference type="Proteomes" id="UP000004535"/>
    </source>
</evidence>
<reference evidence="1 2" key="1">
    <citation type="journal article" date="2012" name="J. Bacteriol.">
        <title>Draft Genome Sequence Determination for Cystic Fibrosis and Chronic Granulomatous Disease Burkholderia multivorans Isolates.</title>
        <authorList>
            <person name="Varga J.J."/>
            <person name="Losada L."/>
            <person name="Zelazny A.M."/>
            <person name="Brinkac L."/>
            <person name="Harkins D."/>
            <person name="Radune D."/>
            <person name="Hostetler J."/>
            <person name="Sampaio E.P."/>
            <person name="Ronning C.M."/>
            <person name="Nierman W.C."/>
            <person name="Greenberg D.E."/>
            <person name="Holland S.M."/>
            <person name="Goldberg J.B."/>
        </authorList>
    </citation>
    <scope>NUCLEOTIDE SEQUENCE [LARGE SCALE GENOMIC DNA]</scope>
    <source>
        <strain evidence="1 2">CGD2</strain>
    </source>
</reference>
<protein>
    <submittedName>
        <fullName evidence="1">Uncharacterized protein</fullName>
    </submittedName>
</protein>
<gene>
    <name evidence="1" type="ORF">BURMUCGD2_3111</name>
</gene>
<accession>B9C0I5</accession>
<comment type="caution">
    <text evidence="1">The sequence shown here is derived from an EMBL/GenBank/DDBJ whole genome shotgun (WGS) entry which is preliminary data.</text>
</comment>
<dbReference type="AlphaFoldDB" id="B9C0I5"/>
<dbReference type="Proteomes" id="UP000004535">
    <property type="component" value="Unassembled WGS sequence"/>
</dbReference>
<evidence type="ECO:0000313" key="1">
    <source>
        <dbReference type="EMBL" id="EEE03488.1"/>
    </source>
</evidence>
<proteinExistence type="predicted"/>
<organism evidence="1 2">
    <name type="scientific">Burkholderia multivorans CGD2</name>
    <dbReference type="NCBI Taxonomy" id="513052"/>
    <lineage>
        <taxon>Bacteria</taxon>
        <taxon>Pseudomonadati</taxon>
        <taxon>Pseudomonadota</taxon>
        <taxon>Betaproteobacteria</taxon>
        <taxon>Burkholderiales</taxon>
        <taxon>Burkholderiaceae</taxon>
        <taxon>Burkholderia</taxon>
        <taxon>Burkholderia cepacia complex</taxon>
    </lineage>
</organism>
<name>B9C0I5_9BURK</name>
<dbReference type="EMBL" id="ACFC01000026">
    <property type="protein sequence ID" value="EEE03488.1"/>
    <property type="molecule type" value="Genomic_DNA"/>
</dbReference>
<sequence>MTWARLQQKETEEAWPLPFRQRQFCIGGLFSPSVPVAVTRMSPRTARRSRAGRDA</sequence>